<evidence type="ECO:0000313" key="1">
    <source>
        <dbReference type="EMBL" id="EDL82099.1"/>
    </source>
</evidence>
<dbReference type="Proteomes" id="UP000234681">
    <property type="component" value="Chromosome 2"/>
</dbReference>
<organism evidence="1 2">
    <name type="scientific">Rattus norvegicus</name>
    <name type="common">Rat</name>
    <dbReference type="NCBI Taxonomy" id="10116"/>
    <lineage>
        <taxon>Eukaryota</taxon>
        <taxon>Metazoa</taxon>
        <taxon>Chordata</taxon>
        <taxon>Craniata</taxon>
        <taxon>Vertebrata</taxon>
        <taxon>Euteleostomi</taxon>
        <taxon>Mammalia</taxon>
        <taxon>Eutheria</taxon>
        <taxon>Euarchontoglires</taxon>
        <taxon>Glires</taxon>
        <taxon>Rodentia</taxon>
        <taxon>Myomorpha</taxon>
        <taxon>Muroidea</taxon>
        <taxon>Muridae</taxon>
        <taxon>Murinae</taxon>
        <taxon>Rattus</taxon>
    </lineage>
</organism>
<reference evidence="2" key="1">
    <citation type="submission" date="2005-09" db="EMBL/GenBank/DDBJ databases">
        <authorList>
            <person name="Mural R.J."/>
            <person name="Li P.W."/>
            <person name="Adams M.D."/>
            <person name="Amanatides P.G."/>
            <person name="Baden-Tillson H."/>
            <person name="Barnstead M."/>
            <person name="Chin S.H."/>
            <person name="Dew I."/>
            <person name="Evans C.A."/>
            <person name="Ferriera S."/>
            <person name="Flanigan M."/>
            <person name="Fosler C."/>
            <person name="Glodek A."/>
            <person name="Gu Z."/>
            <person name="Holt R.A."/>
            <person name="Jennings D."/>
            <person name="Kraft C.L."/>
            <person name="Lu F."/>
            <person name="Nguyen T."/>
            <person name="Nusskern D.R."/>
            <person name="Pfannkoch C.M."/>
            <person name="Sitter C."/>
            <person name="Sutton G.G."/>
            <person name="Venter J.C."/>
            <person name="Wang Z."/>
            <person name="Woodage T."/>
            <person name="Zheng X.H."/>
            <person name="Zhong F."/>
        </authorList>
    </citation>
    <scope>NUCLEOTIDE SEQUENCE [LARGE SCALE GENOMIC DNA]</scope>
    <source>
        <strain>BN</strain>
        <strain evidence="2">Sprague-Dawley</strain>
    </source>
</reference>
<protein>
    <submittedName>
        <fullName evidence="1">RCG28651</fullName>
    </submittedName>
</protein>
<dbReference type="AlphaFoldDB" id="A6HVG3"/>
<proteinExistence type="predicted"/>
<dbReference type="EMBL" id="CH473952">
    <property type="protein sequence ID" value="EDL82099.1"/>
    <property type="molecule type" value="Genomic_DNA"/>
</dbReference>
<name>A6HVG3_RAT</name>
<evidence type="ECO:0000313" key="2">
    <source>
        <dbReference type="Proteomes" id="UP000234681"/>
    </source>
</evidence>
<accession>A6HVG3</accession>
<gene>
    <name evidence="1" type="ORF">rCG_28651</name>
</gene>
<sequence>MLRGGMSLVVEEMAEDSHLSCFPKLSAAGEQKQLPSLPETCCF</sequence>